<keyword evidence="2" id="KW-0418">Kinase</keyword>
<proteinExistence type="predicted"/>
<organism evidence="2 3">
    <name type="scientific">Hibiscus syriacus</name>
    <name type="common">Rose of Sharon</name>
    <dbReference type="NCBI Taxonomy" id="106335"/>
    <lineage>
        <taxon>Eukaryota</taxon>
        <taxon>Viridiplantae</taxon>
        <taxon>Streptophyta</taxon>
        <taxon>Embryophyta</taxon>
        <taxon>Tracheophyta</taxon>
        <taxon>Spermatophyta</taxon>
        <taxon>Magnoliopsida</taxon>
        <taxon>eudicotyledons</taxon>
        <taxon>Gunneridae</taxon>
        <taxon>Pentapetalae</taxon>
        <taxon>rosids</taxon>
        <taxon>malvids</taxon>
        <taxon>Malvales</taxon>
        <taxon>Malvaceae</taxon>
        <taxon>Malvoideae</taxon>
        <taxon>Hibiscus</taxon>
    </lineage>
</organism>
<keyword evidence="1" id="KW-0175">Coiled coil</keyword>
<dbReference type="Proteomes" id="UP000436088">
    <property type="component" value="Unassembled WGS sequence"/>
</dbReference>
<evidence type="ECO:0000313" key="3">
    <source>
        <dbReference type="Proteomes" id="UP000436088"/>
    </source>
</evidence>
<reference evidence="2" key="1">
    <citation type="submission" date="2019-09" db="EMBL/GenBank/DDBJ databases">
        <title>Draft genome information of white flower Hibiscus syriacus.</title>
        <authorList>
            <person name="Kim Y.-M."/>
        </authorList>
    </citation>
    <scope>NUCLEOTIDE SEQUENCE [LARGE SCALE GENOMIC DNA]</scope>
    <source>
        <strain evidence="2">YM2019G1</strain>
    </source>
</reference>
<feature type="coiled-coil region" evidence="1">
    <location>
        <begin position="82"/>
        <end position="143"/>
    </location>
</feature>
<dbReference type="AlphaFoldDB" id="A0A6A2XX83"/>
<keyword evidence="2" id="KW-0808">Transferase</keyword>
<comment type="caution">
    <text evidence="2">The sequence shown here is derived from an EMBL/GenBank/DDBJ whole genome shotgun (WGS) entry which is preliminary data.</text>
</comment>
<evidence type="ECO:0000313" key="2">
    <source>
        <dbReference type="EMBL" id="KAE8658934.1"/>
    </source>
</evidence>
<dbReference type="EMBL" id="VEPZ02001739">
    <property type="protein sequence ID" value="KAE8658934.1"/>
    <property type="molecule type" value="Genomic_DNA"/>
</dbReference>
<accession>A0A6A2XX83</accession>
<dbReference type="GO" id="GO:0016301">
    <property type="term" value="F:kinase activity"/>
    <property type="evidence" value="ECO:0007669"/>
    <property type="project" value="UniProtKB-KW"/>
</dbReference>
<sequence length="247" mass="27685">MDCWSGTGQRLHASKMQTVGKEGVTRLAAGEADKYQMFEENKKSPTRCKFGSGWLTGKGEGLLVKTLGKLRDEADSPVSSDSKELQQEIVECKFRIADMQKRLNIFEGEPAEITTLIQAEFHEQFLEETLKQVRLQKQVLQEKYNSFKAPDAADVSGFVTGSTSDWIPQKDPQVQILNFLDSNGLLPQRDQCENILPPQSTTLLDGEETINVCHDMQRPEFEQVIDVNLSPWTQLYPTGICGPAGFL</sequence>
<protein>
    <submittedName>
        <fullName evidence="2">Serine-threonine protein kinase, plant-type</fullName>
    </submittedName>
</protein>
<name>A0A6A2XX83_HIBSY</name>
<keyword evidence="3" id="KW-1185">Reference proteome</keyword>
<gene>
    <name evidence="2" type="ORF">F3Y22_tig00116965pilonHSYRG00357</name>
</gene>
<evidence type="ECO:0000256" key="1">
    <source>
        <dbReference type="SAM" id="Coils"/>
    </source>
</evidence>